<dbReference type="GO" id="GO:0020037">
    <property type="term" value="F:heme binding"/>
    <property type="evidence" value="ECO:0007669"/>
    <property type="project" value="InterPro"/>
</dbReference>
<keyword evidence="5" id="KW-0732">Signal</keyword>
<name>A0A7X0DN75_NOVIT</name>
<protein>
    <submittedName>
        <fullName evidence="7">Mono/diheme cytochrome c family protein</fullName>
    </submittedName>
</protein>
<dbReference type="InterPro" id="IPR009056">
    <property type="entry name" value="Cyt_c-like_dom"/>
</dbReference>
<dbReference type="InterPro" id="IPR015170">
    <property type="entry name" value="DUF1924_SHP"/>
</dbReference>
<keyword evidence="1 4" id="KW-0349">Heme</keyword>
<dbReference type="PROSITE" id="PS51007">
    <property type="entry name" value="CYTC"/>
    <property type="match status" value="1"/>
</dbReference>
<evidence type="ECO:0000256" key="4">
    <source>
        <dbReference type="PROSITE-ProRule" id="PRU00433"/>
    </source>
</evidence>
<sequence length="138" mass="14613">MMKTALFIAAALLTAVSPALAAEGAAARQAILKTYQAEIPGFTGFDAARGEALYRSVVAGSDPRITGCTSCHTANPRQPGQNAKTGRAIDPVAVSATPDRFTDADRVEKQFSRDCKTVLNRACTAQEKGDYITFLMGQ</sequence>
<keyword evidence="2 4" id="KW-0479">Metal-binding</keyword>
<dbReference type="EMBL" id="JACIIX010000009">
    <property type="protein sequence ID" value="MBB6211054.1"/>
    <property type="molecule type" value="Genomic_DNA"/>
</dbReference>
<keyword evidence="3 4" id="KW-0408">Iron</keyword>
<dbReference type="SUPFAM" id="SSF46626">
    <property type="entry name" value="Cytochrome c"/>
    <property type="match status" value="1"/>
</dbReference>
<keyword evidence="8" id="KW-1185">Reference proteome</keyword>
<evidence type="ECO:0000256" key="3">
    <source>
        <dbReference type="ARBA" id="ARBA00023004"/>
    </source>
</evidence>
<evidence type="ECO:0000313" key="7">
    <source>
        <dbReference type="EMBL" id="MBB6211054.1"/>
    </source>
</evidence>
<proteinExistence type="predicted"/>
<feature type="signal peptide" evidence="5">
    <location>
        <begin position="1"/>
        <end position="21"/>
    </location>
</feature>
<dbReference type="Gene3D" id="1.10.760.10">
    <property type="entry name" value="Cytochrome c-like domain"/>
    <property type="match status" value="1"/>
</dbReference>
<evidence type="ECO:0000256" key="2">
    <source>
        <dbReference type="ARBA" id="ARBA00022723"/>
    </source>
</evidence>
<evidence type="ECO:0000256" key="1">
    <source>
        <dbReference type="ARBA" id="ARBA00022617"/>
    </source>
</evidence>
<accession>A0A7X0DN75</accession>
<evidence type="ECO:0000256" key="5">
    <source>
        <dbReference type="SAM" id="SignalP"/>
    </source>
</evidence>
<evidence type="ECO:0000313" key="8">
    <source>
        <dbReference type="Proteomes" id="UP000544872"/>
    </source>
</evidence>
<feature type="chain" id="PRO_5031551599" evidence="5">
    <location>
        <begin position="22"/>
        <end position="138"/>
    </location>
</feature>
<dbReference type="GO" id="GO:0009055">
    <property type="term" value="F:electron transfer activity"/>
    <property type="evidence" value="ECO:0007669"/>
    <property type="project" value="InterPro"/>
</dbReference>
<dbReference type="Proteomes" id="UP000544872">
    <property type="component" value="Unassembled WGS sequence"/>
</dbReference>
<dbReference type="InterPro" id="IPR036909">
    <property type="entry name" value="Cyt_c-like_dom_sf"/>
</dbReference>
<reference evidence="7 8" key="1">
    <citation type="submission" date="2020-08" db="EMBL/GenBank/DDBJ databases">
        <title>Genomic Encyclopedia of Type Strains, Phase IV (KMG-IV): sequencing the most valuable type-strain genomes for metagenomic binning, comparative biology and taxonomic classification.</title>
        <authorList>
            <person name="Goeker M."/>
        </authorList>
    </citation>
    <scope>NUCLEOTIDE SEQUENCE [LARGE SCALE GENOMIC DNA]</scope>
    <source>
        <strain evidence="7 8">DSM 11590</strain>
    </source>
</reference>
<dbReference type="AlphaFoldDB" id="A0A7X0DN75"/>
<dbReference type="Pfam" id="PF09086">
    <property type="entry name" value="DUF1924"/>
    <property type="match status" value="1"/>
</dbReference>
<organism evidence="7 8">
    <name type="scientific">Novispirillum itersonii</name>
    <name type="common">Aquaspirillum itersonii</name>
    <dbReference type="NCBI Taxonomy" id="189"/>
    <lineage>
        <taxon>Bacteria</taxon>
        <taxon>Pseudomonadati</taxon>
        <taxon>Pseudomonadota</taxon>
        <taxon>Alphaproteobacteria</taxon>
        <taxon>Rhodospirillales</taxon>
        <taxon>Novispirillaceae</taxon>
        <taxon>Novispirillum</taxon>
    </lineage>
</organism>
<feature type="domain" description="Cytochrome c" evidence="6">
    <location>
        <begin position="45"/>
        <end position="138"/>
    </location>
</feature>
<comment type="caution">
    <text evidence="7">The sequence shown here is derived from an EMBL/GenBank/DDBJ whole genome shotgun (WGS) entry which is preliminary data.</text>
</comment>
<evidence type="ECO:0000259" key="6">
    <source>
        <dbReference type="PROSITE" id="PS51007"/>
    </source>
</evidence>
<gene>
    <name evidence="7" type="ORF">FHS48_002489</name>
</gene>
<dbReference type="GO" id="GO:0046872">
    <property type="term" value="F:metal ion binding"/>
    <property type="evidence" value="ECO:0007669"/>
    <property type="project" value="UniProtKB-KW"/>
</dbReference>